<evidence type="ECO:0000256" key="1">
    <source>
        <dbReference type="SAM" id="Phobius"/>
    </source>
</evidence>
<dbReference type="OrthoDB" id="9773354at2"/>
<dbReference type="Gene3D" id="2.60.40.420">
    <property type="entry name" value="Cupredoxins - blue copper proteins"/>
    <property type="match status" value="1"/>
</dbReference>
<feature type="transmembrane region" description="Helical" evidence="1">
    <location>
        <begin position="12"/>
        <end position="31"/>
    </location>
</feature>
<dbReference type="Pfam" id="PF13473">
    <property type="entry name" value="Cupredoxin_1"/>
    <property type="match status" value="1"/>
</dbReference>
<proteinExistence type="predicted"/>
<gene>
    <name evidence="3" type="ORF">DQX05_06285</name>
</gene>
<dbReference type="Proteomes" id="UP000266177">
    <property type="component" value="Unassembled WGS sequence"/>
</dbReference>
<evidence type="ECO:0000313" key="4">
    <source>
        <dbReference type="Proteomes" id="UP000266177"/>
    </source>
</evidence>
<name>A0A3A3GR37_PANTH</name>
<evidence type="ECO:0000313" key="3">
    <source>
        <dbReference type="EMBL" id="RJG25680.1"/>
    </source>
</evidence>
<keyword evidence="1" id="KW-1133">Transmembrane helix</keyword>
<protein>
    <submittedName>
        <fullName evidence="3">Transcriptional regulator</fullName>
    </submittedName>
</protein>
<keyword evidence="1" id="KW-0472">Membrane</keyword>
<comment type="caution">
    <text evidence="3">The sequence shown here is derived from an EMBL/GenBank/DDBJ whole genome shotgun (WGS) entry which is preliminary data.</text>
</comment>
<keyword evidence="1" id="KW-0812">Transmembrane</keyword>
<dbReference type="AlphaFoldDB" id="A0A3A3GR37"/>
<organism evidence="3 4">
    <name type="scientific">Paenibacillus thiaminolyticus</name>
    <name type="common">Bacillus thiaminolyticus</name>
    <dbReference type="NCBI Taxonomy" id="49283"/>
    <lineage>
        <taxon>Bacteria</taxon>
        <taxon>Bacillati</taxon>
        <taxon>Bacillota</taxon>
        <taxon>Bacilli</taxon>
        <taxon>Bacillales</taxon>
        <taxon>Paenibacillaceae</taxon>
        <taxon>Paenibacillus</taxon>
    </lineage>
</organism>
<dbReference type="RefSeq" id="WP_119791856.1">
    <property type="nucleotide sequence ID" value="NZ_QYZD01000003.1"/>
</dbReference>
<reference evidence="3 4" key="1">
    <citation type="submission" date="2018-09" db="EMBL/GenBank/DDBJ databases">
        <title>Paenibacillus SK2017-BO5.</title>
        <authorList>
            <person name="Piskunova J.V."/>
            <person name="Dubiley S.A."/>
            <person name="Severinov K.V."/>
        </authorList>
    </citation>
    <scope>NUCLEOTIDE SEQUENCE [LARGE SCALE GENOMIC DNA]</scope>
    <source>
        <strain evidence="3 4">BO5</strain>
    </source>
</reference>
<evidence type="ECO:0000259" key="2">
    <source>
        <dbReference type="Pfam" id="PF13473"/>
    </source>
</evidence>
<dbReference type="SUPFAM" id="SSF49503">
    <property type="entry name" value="Cupredoxins"/>
    <property type="match status" value="1"/>
</dbReference>
<accession>A0A3A3GR37</accession>
<dbReference type="InterPro" id="IPR028096">
    <property type="entry name" value="EfeO_Cupredoxin"/>
</dbReference>
<feature type="domain" description="EfeO-type cupredoxin-like" evidence="2">
    <location>
        <begin position="66"/>
        <end position="136"/>
    </location>
</feature>
<dbReference type="InterPro" id="IPR008972">
    <property type="entry name" value="Cupredoxin"/>
</dbReference>
<sequence>MANFWVITPKQWRIGLLAIAAIMVGAAFWRYESIRMEQAAQAAPQETRILHMVTGEFKSTLEDGTEIEAYQFAPGTVNANEGDRVELRIRGVNGHRHDFVIEGLGISGTIEKNKETIIRFTAKEGIYRIVCTTHADAASNGPMIGYIVVD</sequence>
<dbReference type="EMBL" id="QYZD01000003">
    <property type="protein sequence ID" value="RJG25680.1"/>
    <property type="molecule type" value="Genomic_DNA"/>
</dbReference>